<gene>
    <name evidence="1" type="ORF">MNBD_ALPHA08-179</name>
</gene>
<proteinExistence type="predicted"/>
<dbReference type="InterPro" id="IPR043148">
    <property type="entry name" value="TagF_C"/>
</dbReference>
<dbReference type="EMBL" id="UOEC01000206">
    <property type="protein sequence ID" value="VAW03106.1"/>
    <property type="molecule type" value="Genomic_DNA"/>
</dbReference>
<accession>A0A3B0T824</accession>
<sequence>MVPYAFELSRLYDDVEVEILCSSQQEEDFARAIGQGYENHKCRFVRLNVPVWARLLDPLLSKVVFVRKSAVLRKNFVRLSSFDVLATPEMTSLVLKERAGFENTKLVFTGHGAGDNRYGGSFNARIGQFDLALMPGRKYADGLHEVGYLTREKAALVGYPKLEAMRQLGVDRRKFFDNDRPTVIFNPHHNRSLSCWHEMGCAVLDYFYNQDKYNLIFCPHTVLFKRSWSKGARLPDKYKSCDHVLIDKGSLASADMTYLRAGDIYLGDVSSQVYEFLETPRPCVFIDTHQTDWRDNPSYLQWTFGPVIDRIDQLEQALEEAVQQHDKYRLAQEAAFAETFDVGTKTAGARGAHAIVELLGAGQ</sequence>
<evidence type="ECO:0000313" key="1">
    <source>
        <dbReference type="EMBL" id="VAW03106.1"/>
    </source>
</evidence>
<dbReference type="Gene3D" id="3.40.50.12580">
    <property type="match status" value="1"/>
</dbReference>
<evidence type="ECO:0008006" key="2">
    <source>
        <dbReference type="Google" id="ProtNLM"/>
    </source>
</evidence>
<name>A0A3B0T824_9ZZZZ</name>
<protein>
    <recommendedName>
        <fullName evidence="2">Glycerophosphotransferase</fullName>
    </recommendedName>
</protein>
<dbReference type="AlphaFoldDB" id="A0A3B0T824"/>
<organism evidence="1">
    <name type="scientific">hydrothermal vent metagenome</name>
    <dbReference type="NCBI Taxonomy" id="652676"/>
    <lineage>
        <taxon>unclassified sequences</taxon>
        <taxon>metagenomes</taxon>
        <taxon>ecological metagenomes</taxon>
    </lineage>
</organism>
<reference evidence="1" key="1">
    <citation type="submission" date="2018-06" db="EMBL/GenBank/DDBJ databases">
        <authorList>
            <person name="Zhirakovskaya E."/>
        </authorList>
    </citation>
    <scope>NUCLEOTIDE SEQUENCE</scope>
</reference>